<protein>
    <submittedName>
        <fullName evidence="1">Uncharacterized protein</fullName>
    </submittedName>
</protein>
<dbReference type="EMBL" id="LXQA010025190">
    <property type="protein sequence ID" value="MCH93541.1"/>
    <property type="molecule type" value="Genomic_DNA"/>
</dbReference>
<reference evidence="1 2" key="1">
    <citation type="journal article" date="2018" name="Front. Plant Sci.">
        <title>Red Clover (Trifolium pratense) and Zigzag Clover (T. medium) - A Picture of Genomic Similarities and Differences.</title>
        <authorList>
            <person name="Dluhosova J."/>
            <person name="Istvanek J."/>
            <person name="Nedelnik J."/>
            <person name="Repkova J."/>
        </authorList>
    </citation>
    <scope>NUCLEOTIDE SEQUENCE [LARGE SCALE GENOMIC DNA]</scope>
    <source>
        <strain evidence="2">cv. 10/8</strain>
        <tissue evidence="1">Leaf</tissue>
    </source>
</reference>
<gene>
    <name evidence="1" type="ORF">A2U01_0014493</name>
</gene>
<dbReference type="AlphaFoldDB" id="A0A392N1D7"/>
<keyword evidence="2" id="KW-1185">Reference proteome</keyword>
<proteinExistence type="predicted"/>
<evidence type="ECO:0000313" key="2">
    <source>
        <dbReference type="Proteomes" id="UP000265520"/>
    </source>
</evidence>
<accession>A0A392N1D7</accession>
<comment type="caution">
    <text evidence="1">The sequence shown here is derived from an EMBL/GenBank/DDBJ whole genome shotgun (WGS) entry which is preliminary data.</text>
</comment>
<evidence type="ECO:0000313" key="1">
    <source>
        <dbReference type="EMBL" id="MCH93541.1"/>
    </source>
</evidence>
<organism evidence="1 2">
    <name type="scientific">Trifolium medium</name>
    <dbReference type="NCBI Taxonomy" id="97028"/>
    <lineage>
        <taxon>Eukaryota</taxon>
        <taxon>Viridiplantae</taxon>
        <taxon>Streptophyta</taxon>
        <taxon>Embryophyta</taxon>
        <taxon>Tracheophyta</taxon>
        <taxon>Spermatophyta</taxon>
        <taxon>Magnoliopsida</taxon>
        <taxon>eudicotyledons</taxon>
        <taxon>Gunneridae</taxon>
        <taxon>Pentapetalae</taxon>
        <taxon>rosids</taxon>
        <taxon>fabids</taxon>
        <taxon>Fabales</taxon>
        <taxon>Fabaceae</taxon>
        <taxon>Papilionoideae</taxon>
        <taxon>50 kb inversion clade</taxon>
        <taxon>NPAAA clade</taxon>
        <taxon>Hologalegina</taxon>
        <taxon>IRL clade</taxon>
        <taxon>Trifolieae</taxon>
        <taxon>Trifolium</taxon>
    </lineage>
</organism>
<dbReference type="Proteomes" id="UP000265520">
    <property type="component" value="Unassembled WGS sequence"/>
</dbReference>
<feature type="non-terminal residue" evidence="1">
    <location>
        <position position="1"/>
    </location>
</feature>
<sequence length="25" mass="2738">YPPHATAEDSDPDMTATDAMNFLAR</sequence>
<name>A0A392N1D7_9FABA</name>